<dbReference type="Proteomes" id="UP001383192">
    <property type="component" value="Unassembled WGS sequence"/>
</dbReference>
<feature type="compositionally biased region" description="Basic and acidic residues" evidence="1">
    <location>
        <begin position="176"/>
        <end position="187"/>
    </location>
</feature>
<feature type="compositionally biased region" description="Low complexity" evidence="1">
    <location>
        <begin position="157"/>
        <end position="175"/>
    </location>
</feature>
<keyword evidence="4" id="KW-1185">Reference proteome</keyword>
<evidence type="ECO:0000256" key="1">
    <source>
        <dbReference type="SAM" id="MobiDB-lite"/>
    </source>
</evidence>
<reference evidence="3 4" key="1">
    <citation type="submission" date="2024-01" db="EMBL/GenBank/DDBJ databases">
        <title>A draft genome for a cacao thread blight-causing isolate of Paramarasmius palmivorus.</title>
        <authorList>
            <person name="Baruah I.K."/>
            <person name="Bukari Y."/>
            <person name="Amoako-Attah I."/>
            <person name="Meinhardt L.W."/>
            <person name="Bailey B.A."/>
            <person name="Cohen S.P."/>
        </authorList>
    </citation>
    <scope>NUCLEOTIDE SEQUENCE [LARGE SCALE GENOMIC DNA]</scope>
    <source>
        <strain evidence="3 4">GH-12</strain>
    </source>
</reference>
<dbReference type="Gene3D" id="1.20.5.510">
    <property type="entry name" value="Single helix bin"/>
    <property type="match status" value="1"/>
</dbReference>
<dbReference type="AlphaFoldDB" id="A0AAW0EGW7"/>
<feature type="transmembrane region" description="Helical" evidence="2">
    <location>
        <begin position="42"/>
        <end position="64"/>
    </location>
</feature>
<evidence type="ECO:0000313" key="3">
    <source>
        <dbReference type="EMBL" id="KAK7062798.1"/>
    </source>
</evidence>
<feature type="compositionally biased region" description="Basic and acidic residues" evidence="1">
    <location>
        <begin position="76"/>
        <end position="88"/>
    </location>
</feature>
<protein>
    <submittedName>
        <fullName evidence="3">Uncharacterized protein</fullName>
    </submittedName>
</protein>
<feature type="compositionally biased region" description="Basic and acidic residues" evidence="1">
    <location>
        <begin position="25"/>
        <end position="36"/>
    </location>
</feature>
<feature type="region of interest" description="Disordered" evidence="1">
    <location>
        <begin position="73"/>
        <end position="96"/>
    </location>
</feature>
<keyword evidence="2" id="KW-1133">Transmembrane helix</keyword>
<name>A0AAW0EGW7_9AGAR</name>
<feature type="compositionally biased region" description="Polar residues" evidence="1">
    <location>
        <begin position="1"/>
        <end position="19"/>
    </location>
</feature>
<organism evidence="3 4">
    <name type="scientific">Paramarasmius palmivorus</name>
    <dbReference type="NCBI Taxonomy" id="297713"/>
    <lineage>
        <taxon>Eukaryota</taxon>
        <taxon>Fungi</taxon>
        <taxon>Dikarya</taxon>
        <taxon>Basidiomycota</taxon>
        <taxon>Agaricomycotina</taxon>
        <taxon>Agaricomycetes</taxon>
        <taxon>Agaricomycetidae</taxon>
        <taxon>Agaricales</taxon>
        <taxon>Marasmiineae</taxon>
        <taxon>Marasmiaceae</taxon>
        <taxon>Paramarasmius</taxon>
    </lineage>
</organism>
<proteinExistence type="predicted"/>
<sequence length="215" mass="23490">MINQHLQLVSRTPQNSSTEDALAFSKERGRGSDDSHGPNAGAIAGGVVGGVVGLILLGALFWWYRKRRALSRARAKPKELDPEMHSDTDLPIQHQPAQMPPEATRIQPFVAPALDESAERAPSDGISPPHYLHVTNAAPSESQEGYLSAKRRSTIRSTASHLSPTTSSHLSSISSEGDRKDGDEVSRLQRQVEQLTEENKRLAMQSSPPAYEQPR</sequence>
<keyword evidence="2" id="KW-0472">Membrane</keyword>
<comment type="caution">
    <text evidence="3">The sequence shown here is derived from an EMBL/GenBank/DDBJ whole genome shotgun (WGS) entry which is preliminary data.</text>
</comment>
<feature type="region of interest" description="Disordered" evidence="1">
    <location>
        <begin position="1"/>
        <end position="38"/>
    </location>
</feature>
<accession>A0AAW0EGW7</accession>
<gene>
    <name evidence="3" type="ORF">VNI00_000290</name>
</gene>
<evidence type="ECO:0000313" key="4">
    <source>
        <dbReference type="Proteomes" id="UP001383192"/>
    </source>
</evidence>
<feature type="region of interest" description="Disordered" evidence="1">
    <location>
        <begin position="115"/>
        <end position="215"/>
    </location>
</feature>
<keyword evidence="2" id="KW-0812">Transmembrane</keyword>
<dbReference type="EMBL" id="JAYKXP010000001">
    <property type="protein sequence ID" value="KAK7062798.1"/>
    <property type="molecule type" value="Genomic_DNA"/>
</dbReference>
<evidence type="ECO:0000256" key="2">
    <source>
        <dbReference type="SAM" id="Phobius"/>
    </source>
</evidence>